<feature type="compositionally biased region" description="Polar residues" evidence="1">
    <location>
        <begin position="52"/>
        <end position="66"/>
    </location>
</feature>
<dbReference type="Proteomes" id="UP000634229">
    <property type="component" value="Unassembled WGS sequence"/>
</dbReference>
<name>A0ABS1NQN0_9ACTN</name>
<sequence length="83" mass="9068">MPRSRSKLDNSAKVIQYTRNGAIDEKWWYDSDSKTLWNVYSGKCHAIGSAATNPLGSSPVSQQQGNGPRLRTRAARGRCAEGG</sequence>
<gene>
    <name evidence="2" type="ORF">JK363_37785</name>
</gene>
<dbReference type="InterPro" id="IPR035992">
    <property type="entry name" value="Ricin_B-like_lectins"/>
</dbReference>
<evidence type="ECO:0000313" key="3">
    <source>
        <dbReference type="Proteomes" id="UP000634229"/>
    </source>
</evidence>
<dbReference type="SUPFAM" id="SSF50370">
    <property type="entry name" value="Ricin B-like lectins"/>
    <property type="match status" value="1"/>
</dbReference>
<evidence type="ECO:0000256" key="1">
    <source>
        <dbReference type="SAM" id="MobiDB-lite"/>
    </source>
</evidence>
<evidence type="ECO:0000313" key="2">
    <source>
        <dbReference type="EMBL" id="MBL1102270.1"/>
    </source>
</evidence>
<dbReference type="RefSeq" id="WP_201882575.1">
    <property type="nucleotide sequence ID" value="NZ_JAERRF010000042.1"/>
</dbReference>
<protein>
    <submittedName>
        <fullName evidence="2">Uncharacterized protein</fullName>
    </submittedName>
</protein>
<dbReference type="EMBL" id="JAERRF010000042">
    <property type="protein sequence ID" value="MBL1102270.1"/>
    <property type="molecule type" value="Genomic_DNA"/>
</dbReference>
<reference evidence="2 3" key="1">
    <citation type="submission" date="2021-01" db="EMBL/GenBank/DDBJ databases">
        <title>WGS of actinomycetes isolated from Thailand.</title>
        <authorList>
            <person name="Thawai C."/>
        </authorList>
    </citation>
    <scope>NUCLEOTIDE SEQUENCE [LARGE SCALE GENOMIC DNA]</scope>
    <source>
        <strain evidence="2 3">CA1R205</strain>
    </source>
</reference>
<keyword evidence="3" id="KW-1185">Reference proteome</keyword>
<dbReference type="Gene3D" id="2.80.10.50">
    <property type="match status" value="1"/>
</dbReference>
<comment type="caution">
    <text evidence="2">The sequence shown here is derived from an EMBL/GenBank/DDBJ whole genome shotgun (WGS) entry which is preliminary data.</text>
</comment>
<accession>A0ABS1NQN0</accession>
<feature type="region of interest" description="Disordered" evidence="1">
    <location>
        <begin position="52"/>
        <end position="83"/>
    </location>
</feature>
<organism evidence="2 3">
    <name type="scientific">Streptomyces coffeae</name>
    <dbReference type="NCBI Taxonomy" id="621382"/>
    <lineage>
        <taxon>Bacteria</taxon>
        <taxon>Bacillati</taxon>
        <taxon>Actinomycetota</taxon>
        <taxon>Actinomycetes</taxon>
        <taxon>Kitasatosporales</taxon>
        <taxon>Streptomycetaceae</taxon>
        <taxon>Streptomyces</taxon>
    </lineage>
</organism>
<proteinExistence type="predicted"/>